<dbReference type="Proteomes" id="UP000663828">
    <property type="component" value="Unassembled WGS sequence"/>
</dbReference>
<sequence length="42" mass="4952">MDTTKSLDLDLEIFRLKLKNPIRDRRYAVSTPYRTVPSRPST</sequence>
<name>A0A816G429_ADIRI</name>
<proteinExistence type="predicted"/>
<gene>
    <name evidence="1" type="ORF">XAT740_LOCUS58497</name>
</gene>
<dbReference type="AlphaFoldDB" id="A0A816G429"/>
<reference evidence="1" key="1">
    <citation type="submission" date="2021-02" db="EMBL/GenBank/DDBJ databases">
        <authorList>
            <person name="Nowell W R."/>
        </authorList>
    </citation>
    <scope>NUCLEOTIDE SEQUENCE</scope>
</reference>
<feature type="non-terminal residue" evidence="1">
    <location>
        <position position="42"/>
    </location>
</feature>
<evidence type="ECO:0000313" key="2">
    <source>
        <dbReference type="Proteomes" id="UP000663828"/>
    </source>
</evidence>
<accession>A0A816G429</accession>
<organism evidence="1 2">
    <name type="scientific">Adineta ricciae</name>
    <name type="common">Rotifer</name>
    <dbReference type="NCBI Taxonomy" id="249248"/>
    <lineage>
        <taxon>Eukaryota</taxon>
        <taxon>Metazoa</taxon>
        <taxon>Spiralia</taxon>
        <taxon>Gnathifera</taxon>
        <taxon>Rotifera</taxon>
        <taxon>Eurotatoria</taxon>
        <taxon>Bdelloidea</taxon>
        <taxon>Adinetida</taxon>
        <taxon>Adinetidae</taxon>
        <taxon>Adineta</taxon>
    </lineage>
</organism>
<keyword evidence="2" id="KW-1185">Reference proteome</keyword>
<evidence type="ECO:0000313" key="1">
    <source>
        <dbReference type="EMBL" id="CAF1670017.1"/>
    </source>
</evidence>
<comment type="caution">
    <text evidence="1">The sequence shown here is derived from an EMBL/GenBank/DDBJ whole genome shotgun (WGS) entry which is preliminary data.</text>
</comment>
<dbReference type="EMBL" id="CAJNOR010012838">
    <property type="protein sequence ID" value="CAF1670017.1"/>
    <property type="molecule type" value="Genomic_DNA"/>
</dbReference>
<protein>
    <submittedName>
        <fullName evidence="1">Uncharacterized protein</fullName>
    </submittedName>
</protein>